<proteinExistence type="predicted"/>
<keyword evidence="1" id="KW-0614">Plasmid</keyword>
<dbReference type="AlphaFoldDB" id="A0A1S6KRJ0"/>
<protein>
    <submittedName>
        <fullName evidence="1">Uncharacterized protein</fullName>
    </submittedName>
</protein>
<name>A0A1S6KRJ0_SALEN</name>
<geneLocation type="plasmid" evidence="1">
    <name>unnamed</name>
</geneLocation>
<reference evidence="1" key="1">
    <citation type="submission" date="2016-12" db="EMBL/GenBank/DDBJ databases">
        <title>Fusion of virulence plasmid pSEN and IncHI2 resistance plasmid in Salmonella enteritidis.</title>
        <authorList>
            <person name="Wong M.H."/>
            <person name="Chen S."/>
        </authorList>
    </citation>
    <scope>NUCLEOTIDE SEQUENCE</scope>
    <source>
        <strain evidence="1">SE380</strain>
        <plasmid evidence="1">unnamed</plasmid>
    </source>
</reference>
<sequence length="62" mass="7084">MRSISGKEESLKRFYATWDNKRENDTQKKNTAMITIRNGKGFNILRNALASFASAFLIKLST</sequence>
<dbReference type="EMBL" id="KY401053">
    <property type="protein sequence ID" value="AQT23983.1"/>
    <property type="molecule type" value="Genomic_DNA"/>
</dbReference>
<organism evidence="1">
    <name type="scientific">Salmonella enteritidis</name>
    <dbReference type="NCBI Taxonomy" id="149539"/>
    <lineage>
        <taxon>Bacteria</taxon>
        <taxon>Pseudomonadati</taxon>
        <taxon>Pseudomonadota</taxon>
        <taxon>Gammaproteobacteria</taxon>
        <taxon>Enterobacterales</taxon>
        <taxon>Enterobacteriaceae</taxon>
        <taxon>Salmonella</taxon>
    </lineage>
</organism>
<accession>A0A1S6KRJ0</accession>
<evidence type="ECO:0000313" key="1">
    <source>
        <dbReference type="EMBL" id="AQT23983.1"/>
    </source>
</evidence>